<name>A0ABV8DK41_9BURK</name>
<organism evidence="3 4">
    <name type="scientific">Acidovorax facilis</name>
    <dbReference type="NCBI Taxonomy" id="12917"/>
    <lineage>
        <taxon>Bacteria</taxon>
        <taxon>Pseudomonadati</taxon>
        <taxon>Pseudomonadota</taxon>
        <taxon>Betaproteobacteria</taxon>
        <taxon>Burkholderiales</taxon>
        <taxon>Comamonadaceae</taxon>
        <taxon>Acidovorax</taxon>
    </lineage>
</organism>
<dbReference type="Proteomes" id="UP001595693">
    <property type="component" value="Unassembled WGS sequence"/>
</dbReference>
<keyword evidence="2" id="KW-0472">Membrane</keyword>
<proteinExistence type="predicted"/>
<evidence type="ECO:0000256" key="2">
    <source>
        <dbReference type="SAM" id="Phobius"/>
    </source>
</evidence>
<evidence type="ECO:0000256" key="1">
    <source>
        <dbReference type="SAM" id="MobiDB-lite"/>
    </source>
</evidence>
<dbReference type="EMBL" id="JBHSAJ010000181">
    <property type="protein sequence ID" value="MFC3938484.1"/>
    <property type="molecule type" value="Genomic_DNA"/>
</dbReference>
<keyword evidence="4" id="KW-1185">Reference proteome</keyword>
<comment type="caution">
    <text evidence="3">The sequence shown here is derived from an EMBL/GenBank/DDBJ whole genome shotgun (WGS) entry which is preliminary data.</text>
</comment>
<accession>A0ABV8DK41</accession>
<evidence type="ECO:0000313" key="3">
    <source>
        <dbReference type="EMBL" id="MFC3938484.1"/>
    </source>
</evidence>
<reference evidence="4" key="1">
    <citation type="journal article" date="2019" name="Int. J. Syst. Evol. Microbiol.">
        <title>The Global Catalogue of Microorganisms (GCM) 10K type strain sequencing project: providing services to taxonomists for standard genome sequencing and annotation.</title>
        <authorList>
            <consortium name="The Broad Institute Genomics Platform"/>
            <consortium name="The Broad Institute Genome Sequencing Center for Infectious Disease"/>
            <person name="Wu L."/>
            <person name="Ma J."/>
        </authorList>
    </citation>
    <scope>NUCLEOTIDE SEQUENCE [LARGE SCALE GENOMIC DNA]</scope>
    <source>
        <strain evidence="4">CCUG 2113</strain>
    </source>
</reference>
<feature type="transmembrane region" description="Helical" evidence="2">
    <location>
        <begin position="20"/>
        <end position="40"/>
    </location>
</feature>
<dbReference type="RefSeq" id="WP_055400681.1">
    <property type="nucleotide sequence ID" value="NZ_JBHSAJ010000181.1"/>
</dbReference>
<keyword evidence="2" id="KW-1133">Transmembrane helix</keyword>
<sequence>MKAVVTEGETKMEQVTAPVVWGIAALIVAIAGLLIAISIASRRKEKALRKAEREEMRRPGREAARDARSRR</sequence>
<feature type="region of interest" description="Disordered" evidence="1">
    <location>
        <begin position="48"/>
        <end position="71"/>
    </location>
</feature>
<gene>
    <name evidence="3" type="ORF">ACFOW3_28080</name>
</gene>
<protein>
    <submittedName>
        <fullName evidence="3">Uncharacterized protein</fullName>
    </submittedName>
</protein>
<evidence type="ECO:0000313" key="4">
    <source>
        <dbReference type="Proteomes" id="UP001595693"/>
    </source>
</evidence>
<keyword evidence="2" id="KW-0812">Transmembrane</keyword>